<dbReference type="Proteomes" id="UP000548867">
    <property type="component" value="Unassembled WGS sequence"/>
</dbReference>
<dbReference type="AlphaFoldDB" id="A0A7W6G8S9"/>
<dbReference type="RefSeq" id="WP_246405229.1">
    <property type="nucleotide sequence ID" value="NZ_JACIDX010000031.1"/>
</dbReference>
<name>A0A7W6G8S9_9SPHN</name>
<evidence type="ECO:0000313" key="1">
    <source>
        <dbReference type="EMBL" id="MBB3957703.1"/>
    </source>
</evidence>
<evidence type="ECO:0000313" key="2">
    <source>
        <dbReference type="Proteomes" id="UP000548867"/>
    </source>
</evidence>
<reference evidence="1 2" key="1">
    <citation type="submission" date="2020-08" db="EMBL/GenBank/DDBJ databases">
        <title>Genomic Encyclopedia of Type Strains, Phase IV (KMG-IV): sequencing the most valuable type-strain genomes for metagenomic binning, comparative biology and taxonomic classification.</title>
        <authorList>
            <person name="Goeker M."/>
        </authorList>
    </citation>
    <scope>NUCLEOTIDE SEQUENCE [LARGE SCALE GENOMIC DNA]</scope>
    <source>
        <strain evidence="1 2">DSM 27057</strain>
    </source>
</reference>
<accession>A0A7W6G8S9</accession>
<sequence>MIARGNVRLVRLVPIESQGRRAFGVLNSRISVDERFNDSLPEDKIEEWNPA</sequence>
<organism evidence="1 2">
    <name type="scientific">Novosphingobium sediminicola</name>
    <dbReference type="NCBI Taxonomy" id="563162"/>
    <lineage>
        <taxon>Bacteria</taxon>
        <taxon>Pseudomonadati</taxon>
        <taxon>Pseudomonadota</taxon>
        <taxon>Alphaproteobacteria</taxon>
        <taxon>Sphingomonadales</taxon>
        <taxon>Sphingomonadaceae</taxon>
        <taxon>Novosphingobium</taxon>
    </lineage>
</organism>
<keyword evidence="2" id="KW-1185">Reference proteome</keyword>
<gene>
    <name evidence="1" type="ORF">GGR38_004678</name>
</gene>
<proteinExistence type="predicted"/>
<dbReference type="EMBL" id="JACIDX010000031">
    <property type="protein sequence ID" value="MBB3957703.1"/>
    <property type="molecule type" value="Genomic_DNA"/>
</dbReference>
<protein>
    <submittedName>
        <fullName evidence="1">Uncharacterized protein</fullName>
    </submittedName>
</protein>
<comment type="caution">
    <text evidence="1">The sequence shown here is derived from an EMBL/GenBank/DDBJ whole genome shotgun (WGS) entry which is preliminary data.</text>
</comment>